<reference evidence="1" key="1">
    <citation type="submission" date="2019-08" db="EMBL/GenBank/DDBJ databases">
        <title>Comparative genome analysis confer to the adaptation heavy metal polluted environment.</title>
        <authorList>
            <person name="Li Y."/>
        </authorList>
    </citation>
    <scope>NUCLEOTIDE SEQUENCE [LARGE SCALE GENOMIC DNA]</scope>
    <source>
        <strain evidence="1">P1</strain>
    </source>
</reference>
<organism evidence="1 2">
    <name type="scientific">Mucilaginibacter rubeus</name>
    <dbReference type="NCBI Taxonomy" id="2027860"/>
    <lineage>
        <taxon>Bacteria</taxon>
        <taxon>Pseudomonadati</taxon>
        <taxon>Bacteroidota</taxon>
        <taxon>Sphingobacteriia</taxon>
        <taxon>Sphingobacteriales</taxon>
        <taxon>Sphingobacteriaceae</taxon>
        <taxon>Mucilaginibacter</taxon>
    </lineage>
</organism>
<sequence length="424" mass="47691">MTTIFFKNGIDQVIKLIESIENSTAFWYSPGLLSYEYLDDALVITELQIEESIFNDFKKDYPRLIAKYPHSTFKGTNTSAPVAPSKIALYASSDTIVKSYKPLLGSLNIDSDVYCSPIENALPAAQKLGIKATVAKHSISPRNYSLLVVANDWGFRERKFSLDFMKNGKNAVCIQESSIDLRPVDGRMRTCSFPIFQGTATLENISVKNKISAVIGNPRFEDLKPAPAPDYEKALINVNFTYGIFEEVRNSWVKDIVDVCTDLNIDYLLSQHPRDAGVFENYKVEKSNPLSVHDSIRNSSVLISRFSALLTEAICLGRPSIYYNPHGENMGYKFEADNKMFFVAKNKEELLTALQTIRELKTSNTTVDSQFLFKHLGNTTAGKASKYIGQALKDVAGFPLLKKVTFYDRMIASLKLYKRTYIKA</sequence>
<dbReference type="RefSeq" id="WP_112572639.1">
    <property type="nucleotide sequence ID" value="NZ_CP043450.1"/>
</dbReference>
<protein>
    <submittedName>
        <fullName evidence="1">Uncharacterized protein</fullName>
    </submittedName>
</protein>
<evidence type="ECO:0000313" key="2">
    <source>
        <dbReference type="Proteomes" id="UP000251402"/>
    </source>
</evidence>
<dbReference type="KEGG" id="mrub:DEO27_018810"/>
<proteinExistence type="predicted"/>
<name>A0A5C1I2H1_9SPHI</name>
<accession>A0A5C1I2H1</accession>
<gene>
    <name evidence="1" type="ORF">DEO27_018810</name>
</gene>
<dbReference type="EMBL" id="CP043450">
    <property type="protein sequence ID" value="QEM11996.1"/>
    <property type="molecule type" value="Genomic_DNA"/>
</dbReference>
<keyword evidence="2" id="KW-1185">Reference proteome</keyword>
<dbReference type="AlphaFoldDB" id="A0A5C1I2H1"/>
<evidence type="ECO:0000313" key="1">
    <source>
        <dbReference type="EMBL" id="QEM11996.1"/>
    </source>
</evidence>
<dbReference type="OrthoDB" id="1491291at2"/>
<dbReference type="InterPro" id="IPR043148">
    <property type="entry name" value="TagF_C"/>
</dbReference>
<dbReference type="Proteomes" id="UP000251402">
    <property type="component" value="Chromosome"/>
</dbReference>
<dbReference type="Gene3D" id="3.40.50.12580">
    <property type="match status" value="1"/>
</dbReference>